<name>A0A8B0SFG0_9GAMM</name>
<dbReference type="Pfam" id="PF05534">
    <property type="entry name" value="HicB"/>
    <property type="match status" value="1"/>
</dbReference>
<dbReference type="InterPro" id="IPR010985">
    <property type="entry name" value="Ribbon_hlx_hlx"/>
</dbReference>
<dbReference type="Proteomes" id="UP000664466">
    <property type="component" value="Unassembled WGS sequence"/>
</dbReference>
<evidence type="ECO:0000313" key="3">
    <source>
        <dbReference type="Proteomes" id="UP000664466"/>
    </source>
</evidence>
<proteinExistence type="predicted"/>
<keyword evidence="3" id="KW-1185">Reference proteome</keyword>
<dbReference type="SUPFAM" id="SSF47598">
    <property type="entry name" value="Ribbon-helix-helix"/>
    <property type="match status" value="1"/>
</dbReference>
<dbReference type="AlphaFoldDB" id="A0A8B0SFG0"/>
<organism evidence="2">
    <name type="scientific">Thiothrix fructosivorans</name>
    <dbReference type="NCBI Taxonomy" id="111770"/>
    <lineage>
        <taxon>Bacteria</taxon>
        <taxon>Pseudomonadati</taxon>
        <taxon>Pseudomonadota</taxon>
        <taxon>Gammaproteobacteria</taxon>
        <taxon>Thiotrichales</taxon>
        <taxon>Thiotrichaceae</taxon>
        <taxon>Thiothrix</taxon>
    </lineage>
</organism>
<evidence type="ECO:0000313" key="1">
    <source>
        <dbReference type="EMBL" id="MBO0614666.1"/>
    </source>
</evidence>
<reference evidence="2" key="2">
    <citation type="submission" date="2021-04" db="EMBL/GenBank/DDBJ databases">
        <title>Complete Genome and methylome analysis of Thiothrix fructosivorans ATCC 49748.</title>
        <authorList>
            <person name="Fomenkov A."/>
            <person name="Sun L."/>
            <person name="Vincze T."/>
            <person name="Grabovich M.Y."/>
            <person name="Roberts R.J."/>
        </authorList>
    </citation>
    <scope>NUCLEOTIDE SEQUENCE</scope>
    <source>
        <strain evidence="2">ATCC 49748</strain>
    </source>
</reference>
<dbReference type="RefSeq" id="WP_207252377.1">
    <property type="nucleotide sequence ID" value="NZ_JAFMPM010000008.1"/>
</dbReference>
<accession>A0A8B0SFG0</accession>
<dbReference type="InterPro" id="IPR008651">
    <property type="entry name" value="Uncharacterised_HicB"/>
</dbReference>
<dbReference type="EMBL" id="CP072748">
    <property type="protein sequence ID" value="QTX09489.1"/>
    <property type="molecule type" value="Genomic_DNA"/>
</dbReference>
<reference evidence="1 3" key="1">
    <citation type="submission" date="2021-03" db="EMBL/GenBank/DDBJ databases">
        <title>Draft genome and methylome analysis of Thiotrix fructosivoruns ATCC 49748.</title>
        <authorList>
            <person name="Fomenkov A."/>
            <person name="Grabovich M.Y."/>
            <person name="Roberts R.J."/>
        </authorList>
    </citation>
    <scope>NUCLEOTIDE SEQUENCE [LARGE SCALE GENOMIC DNA]</scope>
    <source>
        <strain evidence="1 3">ATCC 49748</strain>
    </source>
</reference>
<sequence length="91" mass="10346">MSESCLIKTQVVTLRVPNELKSRLEQQAKFQGVSLNNLANYLLTTQLSQLETFAGIEQRLRTKNLGDLKQKIASLLDKVPHNPSVPEWDRL</sequence>
<dbReference type="EMBL" id="JAFMPM010000008">
    <property type="protein sequence ID" value="MBO0614666.1"/>
    <property type="molecule type" value="Genomic_DNA"/>
</dbReference>
<dbReference type="Gene3D" id="1.10.1220.10">
    <property type="entry name" value="Met repressor-like"/>
    <property type="match status" value="1"/>
</dbReference>
<gene>
    <name evidence="2" type="ORF">J1836_012730</name>
    <name evidence="1" type="ORF">J1836_17340</name>
</gene>
<dbReference type="InterPro" id="IPR013321">
    <property type="entry name" value="Arc_rbn_hlx_hlx"/>
</dbReference>
<dbReference type="GO" id="GO:0006355">
    <property type="term" value="P:regulation of DNA-templated transcription"/>
    <property type="evidence" value="ECO:0007669"/>
    <property type="project" value="InterPro"/>
</dbReference>
<protein>
    <submittedName>
        <fullName evidence="2">Toxin-antitoxin system HicB family antitoxin</fullName>
    </submittedName>
</protein>
<evidence type="ECO:0000313" key="2">
    <source>
        <dbReference type="EMBL" id="QTX09489.1"/>
    </source>
</evidence>